<keyword evidence="4 6" id="KW-1133">Transmembrane helix</keyword>
<dbReference type="InterPro" id="IPR018499">
    <property type="entry name" value="Tetraspanin/Peripherin"/>
</dbReference>
<keyword evidence="5 6" id="KW-0472">Membrane</keyword>
<organism evidence="7 8">
    <name type="scientific">Rhamnusium bicolor</name>
    <dbReference type="NCBI Taxonomy" id="1586634"/>
    <lineage>
        <taxon>Eukaryota</taxon>
        <taxon>Metazoa</taxon>
        <taxon>Ecdysozoa</taxon>
        <taxon>Arthropoda</taxon>
        <taxon>Hexapoda</taxon>
        <taxon>Insecta</taxon>
        <taxon>Pterygota</taxon>
        <taxon>Neoptera</taxon>
        <taxon>Endopterygota</taxon>
        <taxon>Coleoptera</taxon>
        <taxon>Polyphaga</taxon>
        <taxon>Cucujiformia</taxon>
        <taxon>Chrysomeloidea</taxon>
        <taxon>Cerambycidae</taxon>
        <taxon>Lepturinae</taxon>
        <taxon>Rhagiini</taxon>
        <taxon>Rhamnusium</taxon>
    </lineage>
</organism>
<comment type="subcellular location">
    <subcellularLocation>
        <location evidence="1 6">Membrane</location>
        <topology evidence="1 6">Multi-pass membrane protein</topology>
    </subcellularLocation>
</comment>
<feature type="transmembrane region" description="Helical" evidence="6">
    <location>
        <begin position="223"/>
        <end position="249"/>
    </location>
</feature>
<feature type="transmembrane region" description="Helical" evidence="6">
    <location>
        <begin position="67"/>
        <end position="88"/>
    </location>
</feature>
<dbReference type="Proteomes" id="UP001162156">
    <property type="component" value="Unassembled WGS sequence"/>
</dbReference>
<dbReference type="EMBL" id="JANEYF010001437">
    <property type="protein sequence ID" value="KAJ8964157.1"/>
    <property type="molecule type" value="Genomic_DNA"/>
</dbReference>
<dbReference type="InterPro" id="IPR008952">
    <property type="entry name" value="Tetraspanin_EC2_sf"/>
</dbReference>
<evidence type="ECO:0000256" key="4">
    <source>
        <dbReference type="ARBA" id="ARBA00022989"/>
    </source>
</evidence>
<dbReference type="AlphaFoldDB" id="A0AAV8ZHZ1"/>
<protein>
    <recommendedName>
        <fullName evidence="6">Tetraspanin</fullName>
    </recommendedName>
</protein>
<evidence type="ECO:0000256" key="2">
    <source>
        <dbReference type="ARBA" id="ARBA00006840"/>
    </source>
</evidence>
<comment type="caution">
    <text evidence="7">The sequence shown here is derived from an EMBL/GenBank/DDBJ whole genome shotgun (WGS) entry which is preliminary data.</text>
</comment>
<dbReference type="GO" id="GO:0005886">
    <property type="term" value="C:plasma membrane"/>
    <property type="evidence" value="ECO:0007669"/>
    <property type="project" value="TreeGrafter"/>
</dbReference>
<sequence>MMVYLIIRCKRYSRSCSQDLGFWFHKTFKLLQISGCGLLGVGLWLRIAYEGYASLLPQYALLSADSLAIAFGTITFIFSFFACCGSWFQNRCMLITYFSLVVFIFIAEFLVGSLAFVYRESLKHTLREELRDGLLHHYNMTSKGPNSLVHIWDNIQTKFGCCGIQDYEDWYMIDAWPDEKWVPDSCCLPANYDVNCGKIRDAGLYVQGCYGQIHSWFLQRLDIIGVVGLMIAFVQLYGLISSMLLFCTVKHKRTSRTYKSYS</sequence>
<feature type="transmembrane region" description="Helical" evidence="6">
    <location>
        <begin position="30"/>
        <end position="47"/>
    </location>
</feature>
<keyword evidence="8" id="KW-1185">Reference proteome</keyword>
<evidence type="ECO:0000256" key="5">
    <source>
        <dbReference type="ARBA" id="ARBA00023136"/>
    </source>
</evidence>
<gene>
    <name evidence="7" type="ORF">NQ314_005089</name>
</gene>
<evidence type="ECO:0000256" key="6">
    <source>
        <dbReference type="RuleBase" id="RU361218"/>
    </source>
</evidence>
<dbReference type="Pfam" id="PF00335">
    <property type="entry name" value="Tetraspanin"/>
    <property type="match status" value="1"/>
</dbReference>
<dbReference type="Gene3D" id="1.10.1450.10">
    <property type="entry name" value="Tetraspanin"/>
    <property type="match status" value="1"/>
</dbReference>
<feature type="transmembrane region" description="Helical" evidence="6">
    <location>
        <begin position="95"/>
        <end position="118"/>
    </location>
</feature>
<dbReference type="SUPFAM" id="SSF48652">
    <property type="entry name" value="Tetraspanin"/>
    <property type="match status" value="1"/>
</dbReference>
<reference evidence="7" key="1">
    <citation type="journal article" date="2023" name="Insect Mol. Biol.">
        <title>Genome sequencing provides insights into the evolution of gene families encoding plant cell wall-degrading enzymes in longhorned beetles.</title>
        <authorList>
            <person name="Shin N.R."/>
            <person name="Okamura Y."/>
            <person name="Kirsch R."/>
            <person name="Pauchet Y."/>
        </authorList>
    </citation>
    <scope>NUCLEOTIDE SEQUENCE</scope>
    <source>
        <strain evidence="7">RBIC_L_NR</strain>
    </source>
</reference>
<dbReference type="PIRSF" id="PIRSF002419">
    <property type="entry name" value="Tetraspanin"/>
    <property type="match status" value="1"/>
</dbReference>
<accession>A0AAV8ZHZ1</accession>
<evidence type="ECO:0000313" key="7">
    <source>
        <dbReference type="EMBL" id="KAJ8964157.1"/>
    </source>
</evidence>
<keyword evidence="3 6" id="KW-0812">Transmembrane</keyword>
<dbReference type="PANTHER" id="PTHR19282:SF478">
    <property type="entry name" value="TETRASPANIN"/>
    <property type="match status" value="1"/>
</dbReference>
<dbReference type="InterPro" id="IPR000301">
    <property type="entry name" value="Tetraspanin_animals"/>
</dbReference>
<name>A0AAV8ZHZ1_9CUCU</name>
<evidence type="ECO:0000313" key="8">
    <source>
        <dbReference type="Proteomes" id="UP001162156"/>
    </source>
</evidence>
<proteinExistence type="inferred from homology"/>
<evidence type="ECO:0000256" key="1">
    <source>
        <dbReference type="ARBA" id="ARBA00004141"/>
    </source>
</evidence>
<comment type="similarity">
    <text evidence="2 6">Belongs to the tetraspanin (TM4SF) family.</text>
</comment>
<evidence type="ECO:0000256" key="3">
    <source>
        <dbReference type="ARBA" id="ARBA00022692"/>
    </source>
</evidence>
<dbReference type="PANTHER" id="PTHR19282">
    <property type="entry name" value="TETRASPANIN"/>
    <property type="match status" value="1"/>
</dbReference>
<dbReference type="PRINTS" id="PR00259">
    <property type="entry name" value="TMFOUR"/>
</dbReference>